<evidence type="ECO:0000313" key="2">
    <source>
        <dbReference type="Proteomes" id="UP001479436"/>
    </source>
</evidence>
<proteinExistence type="predicted"/>
<accession>A0ABR2X1V5</accession>
<organism evidence="1 2">
    <name type="scientific">Basidiobolus ranarum</name>
    <dbReference type="NCBI Taxonomy" id="34480"/>
    <lineage>
        <taxon>Eukaryota</taxon>
        <taxon>Fungi</taxon>
        <taxon>Fungi incertae sedis</taxon>
        <taxon>Zoopagomycota</taxon>
        <taxon>Entomophthoromycotina</taxon>
        <taxon>Basidiobolomycetes</taxon>
        <taxon>Basidiobolales</taxon>
        <taxon>Basidiobolaceae</taxon>
        <taxon>Basidiobolus</taxon>
    </lineage>
</organism>
<keyword evidence="2" id="KW-1185">Reference proteome</keyword>
<dbReference type="EMBL" id="JASJQH010000056">
    <property type="protein sequence ID" value="KAK9767758.1"/>
    <property type="molecule type" value="Genomic_DNA"/>
</dbReference>
<protein>
    <submittedName>
        <fullName evidence="1">Uncharacterized protein</fullName>
    </submittedName>
</protein>
<name>A0ABR2X1V5_9FUNG</name>
<gene>
    <name evidence="1" type="ORF">K7432_002187</name>
</gene>
<evidence type="ECO:0000313" key="1">
    <source>
        <dbReference type="EMBL" id="KAK9767758.1"/>
    </source>
</evidence>
<sequence length="108" mass="12295">MNVAINLVLLNVQPTYTKELQECGLHCKRSTLEMSIGGGNLTIQHCAEMGIYVALHAYNIRMFAKASIFTLFKRTIEAHFSTGDATILLLLDCRFFYQPIEKSKYDIF</sequence>
<reference evidence="1 2" key="1">
    <citation type="submission" date="2023-04" db="EMBL/GenBank/DDBJ databases">
        <title>Genome of Basidiobolus ranarum AG-B5.</title>
        <authorList>
            <person name="Stajich J.E."/>
            <person name="Carter-House D."/>
            <person name="Gryganskyi A."/>
        </authorList>
    </citation>
    <scope>NUCLEOTIDE SEQUENCE [LARGE SCALE GENOMIC DNA]</scope>
    <source>
        <strain evidence="1 2">AG-B5</strain>
    </source>
</reference>
<comment type="caution">
    <text evidence="1">The sequence shown here is derived from an EMBL/GenBank/DDBJ whole genome shotgun (WGS) entry which is preliminary data.</text>
</comment>
<dbReference type="Proteomes" id="UP001479436">
    <property type="component" value="Unassembled WGS sequence"/>
</dbReference>